<dbReference type="Pfam" id="PF01565">
    <property type="entry name" value="FAD_binding_4"/>
    <property type="match status" value="1"/>
</dbReference>
<sequence>MATTFKPAKPEDVLEVIAWAAAEHKPLEIVGGGTKRGIGRPAQTEYTLDMSGLTGISLYEPDELVLSAAAGTPVAEIKAALAQNGQELAFEPPDLGRFFGNADDATPPREATIGGVISANLSGPRRIRAGAARDHFLGLKLVTGRGQAIVSGGRVIKNVTGYDLCKGLAGSWGTLGALTEVTLKVLPAGETGATVLIFGLDAATAATAMSAALGSNAEISGAAHLLASAAARSKTTQVKNSGTSVTALRIEGFPASVKARRAGLEALLKHHGEIAVIKDTASRALWAEIRDGTLLPPLAKAKGKKEAKAGAEAKAGEEDDTVIWRISTRPTAGHRVVAAVAAEFGADAVFDWGGGLVWLAQPVMGNGNAAAIRTVLETTGGHATLYRGPQSLRAAIDVFQPQSGPLAALTRRLKAAFDPHGVLNPNRMYAGV</sequence>
<dbReference type="EC" id="1.1.99.14" evidence="4"/>
<dbReference type="EMBL" id="UOEM01000106">
    <property type="protein sequence ID" value="VAW17666.1"/>
    <property type="molecule type" value="Genomic_DNA"/>
</dbReference>
<dbReference type="InterPro" id="IPR016164">
    <property type="entry name" value="FAD-linked_Oxase-like_C"/>
</dbReference>
<accession>A0A3B0UDN3</accession>
<dbReference type="InterPro" id="IPR016166">
    <property type="entry name" value="FAD-bd_PCMH"/>
</dbReference>
<name>A0A3B0UDN3_9ZZZZ</name>
<gene>
    <name evidence="4" type="ORF">MNBD_ALPHA09-2074</name>
</gene>
<dbReference type="AlphaFoldDB" id="A0A3B0UDN3"/>
<dbReference type="InterPro" id="IPR036318">
    <property type="entry name" value="FAD-bd_PCMH-like_sf"/>
</dbReference>
<protein>
    <submittedName>
        <fullName evidence="4">Glycolate dehydrogenase, FAD-binding subunit GlcE</fullName>
        <ecNumber evidence="4">1.1.99.14</ecNumber>
    </submittedName>
</protein>
<organism evidence="4">
    <name type="scientific">hydrothermal vent metagenome</name>
    <dbReference type="NCBI Taxonomy" id="652676"/>
    <lineage>
        <taxon>unclassified sequences</taxon>
        <taxon>metagenomes</taxon>
        <taxon>ecological metagenomes</taxon>
    </lineage>
</organism>
<evidence type="ECO:0000256" key="1">
    <source>
        <dbReference type="ARBA" id="ARBA00022630"/>
    </source>
</evidence>
<dbReference type="Gene3D" id="3.30.465.10">
    <property type="match status" value="1"/>
</dbReference>
<dbReference type="PANTHER" id="PTHR11748">
    <property type="entry name" value="D-LACTATE DEHYDROGENASE"/>
    <property type="match status" value="1"/>
</dbReference>
<dbReference type="PANTHER" id="PTHR11748:SF103">
    <property type="entry name" value="GLYCOLATE OXIDASE SUBUNIT GLCE"/>
    <property type="match status" value="1"/>
</dbReference>
<dbReference type="SUPFAM" id="SSF55103">
    <property type="entry name" value="FAD-linked oxidases, C-terminal domain"/>
    <property type="match status" value="1"/>
</dbReference>
<evidence type="ECO:0000256" key="2">
    <source>
        <dbReference type="ARBA" id="ARBA00022827"/>
    </source>
</evidence>
<keyword evidence="2" id="KW-0274">FAD</keyword>
<evidence type="ECO:0000313" key="4">
    <source>
        <dbReference type="EMBL" id="VAW17666.1"/>
    </source>
</evidence>
<dbReference type="GO" id="GO:0019154">
    <property type="term" value="F:glycolate dehydrogenase activity"/>
    <property type="evidence" value="ECO:0007669"/>
    <property type="project" value="UniProtKB-EC"/>
</dbReference>
<reference evidence="4" key="1">
    <citation type="submission" date="2018-06" db="EMBL/GenBank/DDBJ databases">
        <authorList>
            <person name="Zhirakovskaya E."/>
        </authorList>
    </citation>
    <scope>NUCLEOTIDE SEQUENCE</scope>
</reference>
<keyword evidence="4" id="KW-0560">Oxidoreductase</keyword>
<keyword evidence="1" id="KW-0285">Flavoprotein</keyword>
<evidence type="ECO:0000259" key="3">
    <source>
        <dbReference type="PROSITE" id="PS51387"/>
    </source>
</evidence>
<dbReference type="PROSITE" id="PS51387">
    <property type="entry name" value="FAD_PCMH"/>
    <property type="match status" value="1"/>
</dbReference>
<dbReference type="InterPro" id="IPR006094">
    <property type="entry name" value="Oxid_FAD_bind_N"/>
</dbReference>
<feature type="domain" description="FAD-binding PCMH-type" evidence="3">
    <location>
        <begin position="1"/>
        <end position="188"/>
    </location>
</feature>
<dbReference type="InterPro" id="IPR016169">
    <property type="entry name" value="FAD-bd_PCMH_sub2"/>
</dbReference>
<dbReference type="SUPFAM" id="SSF56176">
    <property type="entry name" value="FAD-binding/transporter-associated domain-like"/>
    <property type="match status" value="1"/>
</dbReference>
<dbReference type="GO" id="GO:0071949">
    <property type="term" value="F:FAD binding"/>
    <property type="evidence" value="ECO:0007669"/>
    <property type="project" value="InterPro"/>
</dbReference>
<proteinExistence type="predicted"/>